<dbReference type="Proteomes" id="UP001381693">
    <property type="component" value="Unassembled WGS sequence"/>
</dbReference>
<gene>
    <name evidence="2" type="ORF">SK128_003308</name>
</gene>
<evidence type="ECO:0000313" key="2">
    <source>
        <dbReference type="EMBL" id="KAK7075042.1"/>
    </source>
</evidence>
<sequence length="79" mass="9196">MGFGDSCVGDTRGGLSRRIWEIYVTAREPRRQICGRSPERAIKRGEISEGEARRQEGKEGRKNEEDRTRESKETRENRE</sequence>
<protein>
    <submittedName>
        <fullName evidence="2">Uncharacterized protein</fullName>
    </submittedName>
</protein>
<evidence type="ECO:0000256" key="1">
    <source>
        <dbReference type="SAM" id="MobiDB-lite"/>
    </source>
</evidence>
<feature type="non-terminal residue" evidence="2">
    <location>
        <position position="79"/>
    </location>
</feature>
<comment type="caution">
    <text evidence="2">The sequence shown here is derived from an EMBL/GenBank/DDBJ whole genome shotgun (WGS) entry which is preliminary data.</text>
</comment>
<keyword evidence="3" id="KW-1185">Reference proteome</keyword>
<evidence type="ECO:0000313" key="3">
    <source>
        <dbReference type="Proteomes" id="UP001381693"/>
    </source>
</evidence>
<feature type="region of interest" description="Disordered" evidence="1">
    <location>
        <begin position="35"/>
        <end position="79"/>
    </location>
</feature>
<dbReference type="EMBL" id="JAXCGZ010011380">
    <property type="protein sequence ID" value="KAK7075042.1"/>
    <property type="molecule type" value="Genomic_DNA"/>
</dbReference>
<name>A0AAN8WZU5_HALRR</name>
<organism evidence="2 3">
    <name type="scientific">Halocaridina rubra</name>
    <name type="common">Hawaiian red shrimp</name>
    <dbReference type="NCBI Taxonomy" id="373956"/>
    <lineage>
        <taxon>Eukaryota</taxon>
        <taxon>Metazoa</taxon>
        <taxon>Ecdysozoa</taxon>
        <taxon>Arthropoda</taxon>
        <taxon>Crustacea</taxon>
        <taxon>Multicrustacea</taxon>
        <taxon>Malacostraca</taxon>
        <taxon>Eumalacostraca</taxon>
        <taxon>Eucarida</taxon>
        <taxon>Decapoda</taxon>
        <taxon>Pleocyemata</taxon>
        <taxon>Caridea</taxon>
        <taxon>Atyoidea</taxon>
        <taxon>Atyidae</taxon>
        <taxon>Halocaridina</taxon>
    </lineage>
</organism>
<dbReference type="AlphaFoldDB" id="A0AAN8WZU5"/>
<accession>A0AAN8WZU5</accession>
<reference evidence="2 3" key="1">
    <citation type="submission" date="2023-11" db="EMBL/GenBank/DDBJ databases">
        <title>Halocaridina rubra genome assembly.</title>
        <authorList>
            <person name="Smith C."/>
        </authorList>
    </citation>
    <scope>NUCLEOTIDE SEQUENCE [LARGE SCALE GENOMIC DNA]</scope>
    <source>
        <strain evidence="2">EP-1</strain>
        <tissue evidence="2">Whole</tissue>
    </source>
</reference>
<proteinExistence type="predicted"/>